<feature type="chain" id="PRO_5023874151" evidence="1">
    <location>
        <begin position="29"/>
        <end position="188"/>
    </location>
</feature>
<name>A0A5J4ZT99_9ASTE</name>
<organism evidence="2 3">
    <name type="scientific">Nyssa sinensis</name>
    <dbReference type="NCBI Taxonomy" id="561372"/>
    <lineage>
        <taxon>Eukaryota</taxon>
        <taxon>Viridiplantae</taxon>
        <taxon>Streptophyta</taxon>
        <taxon>Embryophyta</taxon>
        <taxon>Tracheophyta</taxon>
        <taxon>Spermatophyta</taxon>
        <taxon>Magnoliopsida</taxon>
        <taxon>eudicotyledons</taxon>
        <taxon>Gunneridae</taxon>
        <taxon>Pentapetalae</taxon>
        <taxon>asterids</taxon>
        <taxon>Cornales</taxon>
        <taxon>Nyssaceae</taxon>
        <taxon>Nyssa</taxon>
    </lineage>
</organism>
<reference evidence="2 3" key="1">
    <citation type="submission" date="2019-09" db="EMBL/GenBank/DDBJ databases">
        <title>A chromosome-level genome assembly of the Chinese tupelo Nyssa sinensis.</title>
        <authorList>
            <person name="Yang X."/>
            <person name="Kang M."/>
            <person name="Yang Y."/>
            <person name="Xiong H."/>
            <person name="Wang M."/>
            <person name="Zhang Z."/>
            <person name="Wang Z."/>
            <person name="Wu H."/>
            <person name="Ma T."/>
            <person name="Liu J."/>
            <person name="Xi Z."/>
        </authorList>
    </citation>
    <scope>NUCLEOTIDE SEQUENCE [LARGE SCALE GENOMIC DNA]</scope>
    <source>
        <strain evidence="2">J267</strain>
        <tissue evidence="2">Leaf</tissue>
    </source>
</reference>
<dbReference type="Proteomes" id="UP000325577">
    <property type="component" value="Linkage Group LG5"/>
</dbReference>
<sequence>MRRGTIIEQFGKTSCLFLFCALCSTACASVFVMCRNEEFHETLGGFKDYDMLLGPTGRSNLSISVYGIEIIIIYWESCMFIIEPSITVQLAIVDFRGIVDPEVALDLLITISRDPEGAASRLNVNLNNLLIFLDVLLQHLYGFDCSGSCLVSPSPARSALMSIREDGRSKLPLLVLTGREKTFMHQFW</sequence>
<gene>
    <name evidence="2" type="ORF">F0562_011676</name>
</gene>
<proteinExistence type="predicted"/>
<dbReference type="EMBL" id="CM018048">
    <property type="protein sequence ID" value="KAA8521036.1"/>
    <property type="molecule type" value="Genomic_DNA"/>
</dbReference>
<accession>A0A5J4ZT99</accession>
<evidence type="ECO:0000313" key="2">
    <source>
        <dbReference type="EMBL" id="KAA8521036.1"/>
    </source>
</evidence>
<evidence type="ECO:0000256" key="1">
    <source>
        <dbReference type="SAM" id="SignalP"/>
    </source>
</evidence>
<evidence type="ECO:0000313" key="3">
    <source>
        <dbReference type="Proteomes" id="UP000325577"/>
    </source>
</evidence>
<protein>
    <submittedName>
        <fullName evidence="2">Uncharacterized protein</fullName>
    </submittedName>
</protein>
<dbReference type="AlphaFoldDB" id="A0A5J4ZT99"/>
<keyword evidence="3" id="KW-1185">Reference proteome</keyword>
<feature type="signal peptide" evidence="1">
    <location>
        <begin position="1"/>
        <end position="28"/>
    </location>
</feature>
<keyword evidence="1" id="KW-0732">Signal</keyword>